<dbReference type="PANTHER" id="PTHR33164:SF99">
    <property type="entry name" value="MARR FAMILY REGULATORY PROTEIN"/>
    <property type="match status" value="1"/>
</dbReference>
<keyword evidence="1" id="KW-0805">Transcription regulation</keyword>
<dbReference type="PROSITE" id="PS01117">
    <property type="entry name" value="HTH_MARR_1"/>
    <property type="match status" value="1"/>
</dbReference>
<proteinExistence type="predicted"/>
<dbReference type="Pfam" id="PF01047">
    <property type="entry name" value="MarR"/>
    <property type="match status" value="1"/>
</dbReference>
<feature type="compositionally biased region" description="Pro residues" evidence="4">
    <location>
        <begin position="168"/>
        <end position="188"/>
    </location>
</feature>
<accession>A0ABY5N4U2</accession>
<keyword evidence="3" id="KW-0804">Transcription</keyword>
<dbReference type="SUPFAM" id="SSF46785">
    <property type="entry name" value="Winged helix' DNA-binding domain"/>
    <property type="match status" value="1"/>
</dbReference>
<evidence type="ECO:0000313" key="6">
    <source>
        <dbReference type="EMBL" id="UUS30444.1"/>
    </source>
</evidence>
<dbReference type="InterPro" id="IPR039422">
    <property type="entry name" value="MarR/SlyA-like"/>
</dbReference>
<feature type="compositionally biased region" description="Low complexity" evidence="4">
    <location>
        <begin position="1"/>
        <end position="17"/>
    </location>
</feature>
<dbReference type="RefSeq" id="WP_079047359.1">
    <property type="nucleotide sequence ID" value="NZ_CP102332.1"/>
</dbReference>
<name>A0ABY5N4U2_9ACTN</name>
<feature type="region of interest" description="Disordered" evidence="4">
    <location>
        <begin position="1"/>
        <end position="32"/>
    </location>
</feature>
<evidence type="ECO:0000256" key="4">
    <source>
        <dbReference type="SAM" id="MobiDB-lite"/>
    </source>
</evidence>
<keyword evidence="2" id="KW-0238">DNA-binding</keyword>
<dbReference type="EMBL" id="CP102332">
    <property type="protein sequence ID" value="UUS30444.1"/>
    <property type="molecule type" value="Genomic_DNA"/>
</dbReference>
<reference evidence="6" key="1">
    <citation type="submission" date="2022-08" db="EMBL/GenBank/DDBJ databases">
        <title>Streptomyces changanensis sp. nov., an actinomycete isolated from soil.</title>
        <authorList>
            <person name="Wu H."/>
            <person name="Han L."/>
        </authorList>
    </citation>
    <scope>NUCLEOTIDE SEQUENCE</scope>
    <source>
        <strain evidence="6">HL-66</strain>
    </source>
</reference>
<organism evidence="6 7">
    <name type="scientific">Streptomyces changanensis</name>
    <dbReference type="NCBI Taxonomy" id="2964669"/>
    <lineage>
        <taxon>Bacteria</taxon>
        <taxon>Bacillati</taxon>
        <taxon>Actinomycetota</taxon>
        <taxon>Actinomycetes</taxon>
        <taxon>Kitasatosporales</taxon>
        <taxon>Streptomycetaceae</taxon>
        <taxon>Streptomyces</taxon>
    </lineage>
</organism>
<dbReference type="InterPro" id="IPR036388">
    <property type="entry name" value="WH-like_DNA-bd_sf"/>
</dbReference>
<feature type="domain" description="HTH marR-type" evidence="5">
    <location>
        <begin position="29"/>
        <end position="161"/>
    </location>
</feature>
<sequence>MPARPPAAASHRSAPAAARRDGTPSAARGGPVSMTLSRVARLHRVAAGRFLRAAGLYPGQEFVMMHLWDHGPVRQSELIRVLDLDPSTVTKMLQRLEQGGHVRRAPDPADRRAVLVAATDAGCALHAQVAAAWTELEDHSLAALTPDERRELARLLGKVEGGLCKPAPLCPDPQGPGSPGAGPPPEPTAQPADAGAPGSPPADAGAAGPAADAR</sequence>
<gene>
    <name evidence="6" type="ORF">NRO40_06115</name>
</gene>
<protein>
    <submittedName>
        <fullName evidence="6">MarR family winged helix-turn-helix transcriptional regulator</fullName>
    </submittedName>
</protein>
<dbReference type="InterPro" id="IPR036390">
    <property type="entry name" value="WH_DNA-bd_sf"/>
</dbReference>
<evidence type="ECO:0000259" key="5">
    <source>
        <dbReference type="PROSITE" id="PS50995"/>
    </source>
</evidence>
<dbReference type="PRINTS" id="PR00598">
    <property type="entry name" value="HTHMARR"/>
</dbReference>
<feature type="region of interest" description="Disordered" evidence="4">
    <location>
        <begin position="163"/>
        <end position="214"/>
    </location>
</feature>
<evidence type="ECO:0000256" key="2">
    <source>
        <dbReference type="ARBA" id="ARBA00023125"/>
    </source>
</evidence>
<keyword evidence="7" id="KW-1185">Reference proteome</keyword>
<dbReference type="InterPro" id="IPR000835">
    <property type="entry name" value="HTH_MarR-typ"/>
</dbReference>
<dbReference type="SMART" id="SM00347">
    <property type="entry name" value="HTH_MARR"/>
    <property type="match status" value="1"/>
</dbReference>
<dbReference type="Proteomes" id="UP001060150">
    <property type="component" value="Chromosome"/>
</dbReference>
<evidence type="ECO:0000256" key="3">
    <source>
        <dbReference type="ARBA" id="ARBA00023163"/>
    </source>
</evidence>
<feature type="compositionally biased region" description="Low complexity" evidence="4">
    <location>
        <begin position="189"/>
        <end position="214"/>
    </location>
</feature>
<dbReference type="InterPro" id="IPR023187">
    <property type="entry name" value="Tscrpt_reg_MarR-type_CS"/>
</dbReference>
<dbReference type="PROSITE" id="PS50995">
    <property type="entry name" value="HTH_MARR_2"/>
    <property type="match status" value="1"/>
</dbReference>
<dbReference type="Gene3D" id="1.10.10.10">
    <property type="entry name" value="Winged helix-like DNA-binding domain superfamily/Winged helix DNA-binding domain"/>
    <property type="match status" value="1"/>
</dbReference>
<dbReference type="PANTHER" id="PTHR33164">
    <property type="entry name" value="TRANSCRIPTIONAL REGULATOR, MARR FAMILY"/>
    <property type="match status" value="1"/>
</dbReference>
<evidence type="ECO:0000256" key="1">
    <source>
        <dbReference type="ARBA" id="ARBA00023015"/>
    </source>
</evidence>
<evidence type="ECO:0000313" key="7">
    <source>
        <dbReference type="Proteomes" id="UP001060150"/>
    </source>
</evidence>